<name>A0A0C4WMJ4_9GAMM</name>
<dbReference type="SUPFAM" id="SSF52833">
    <property type="entry name" value="Thioredoxin-like"/>
    <property type="match status" value="1"/>
</dbReference>
<dbReference type="InterPro" id="IPR005243">
    <property type="entry name" value="THIRX-like_proc"/>
</dbReference>
<dbReference type="PIRSF" id="PIRSF037031">
    <property type="entry name" value="Redox_disulphide_2"/>
    <property type="match status" value="1"/>
</dbReference>
<reference evidence="4 5" key="1">
    <citation type="journal article" date="2015" name="PLoS ONE">
        <title>Azotobacter Genomes: The Genome of Azotobacter chroococcum NCIMB 8003 (ATCC 4412).</title>
        <authorList>
            <person name="Robson R.L."/>
            <person name="Jones R."/>
            <person name="Robson R.M."/>
            <person name="Schwartz A."/>
            <person name="Richardson T.H."/>
        </authorList>
    </citation>
    <scope>NUCLEOTIDE SEQUENCE [LARGE SCALE GENOMIC DNA]</scope>
    <source>
        <strain evidence="4 5">NCIMB 8003</strain>
    </source>
</reference>
<dbReference type="RefSeq" id="WP_039804220.1">
    <property type="nucleotide sequence ID" value="NZ_CP010415.1"/>
</dbReference>
<feature type="active site" description="Nucleophile" evidence="1">
    <location>
        <position position="10"/>
    </location>
</feature>
<evidence type="ECO:0000259" key="3">
    <source>
        <dbReference type="Pfam" id="PF13192"/>
    </source>
</evidence>
<keyword evidence="5" id="KW-1185">Reference proteome</keyword>
<keyword evidence="2" id="KW-0676">Redox-active center</keyword>
<accession>A0A0C4WMJ4</accession>
<dbReference type="AlphaFoldDB" id="A0A0C4WMJ4"/>
<dbReference type="PANTHER" id="PTHR36450:SF1">
    <property type="entry name" value="THIOREDOXIN"/>
    <property type="match status" value="1"/>
</dbReference>
<dbReference type="Gene3D" id="3.40.30.10">
    <property type="entry name" value="Glutaredoxin"/>
    <property type="match status" value="1"/>
</dbReference>
<feature type="domain" description="Thioredoxin-like fold" evidence="3">
    <location>
        <begin position="1"/>
        <end position="76"/>
    </location>
</feature>
<dbReference type="Proteomes" id="UP000068210">
    <property type="component" value="Chromosome"/>
</dbReference>
<evidence type="ECO:0000313" key="5">
    <source>
        <dbReference type="Proteomes" id="UP000068210"/>
    </source>
</evidence>
<dbReference type="EMBL" id="CP010415">
    <property type="protein sequence ID" value="AJE21581.1"/>
    <property type="molecule type" value="Genomic_DNA"/>
</dbReference>
<dbReference type="KEGG" id="acx:Achr_21320"/>
<evidence type="ECO:0000256" key="2">
    <source>
        <dbReference type="PIRSR" id="PIRSR037031-51"/>
    </source>
</evidence>
<organism evidence="4 5">
    <name type="scientific">Azotobacter chroococcum NCIMB 8003</name>
    <dbReference type="NCBI Taxonomy" id="1328314"/>
    <lineage>
        <taxon>Bacteria</taxon>
        <taxon>Pseudomonadati</taxon>
        <taxon>Pseudomonadota</taxon>
        <taxon>Gammaproteobacteria</taxon>
        <taxon>Pseudomonadales</taxon>
        <taxon>Pseudomonadaceae</taxon>
        <taxon>Azotobacter</taxon>
    </lineage>
</organism>
<protein>
    <submittedName>
        <fullName evidence="4">Redox-active disulfide protein 2</fullName>
    </submittedName>
</protein>
<dbReference type="HOGENOM" id="CLU_090389_18_2_6"/>
<dbReference type="NCBIfam" id="TIGR00412">
    <property type="entry name" value="redox_disulf_2"/>
    <property type="match status" value="1"/>
</dbReference>
<gene>
    <name evidence="4" type="ORF">Achr_21320</name>
</gene>
<dbReference type="InterPro" id="IPR012336">
    <property type="entry name" value="Thioredoxin-like_fold"/>
</dbReference>
<feature type="disulfide bond" description="Redox-active" evidence="2">
    <location>
        <begin position="10"/>
        <end position="13"/>
    </location>
</feature>
<evidence type="ECO:0000313" key="4">
    <source>
        <dbReference type="EMBL" id="AJE21581.1"/>
    </source>
</evidence>
<evidence type="ECO:0000256" key="1">
    <source>
        <dbReference type="PIRSR" id="PIRSR037031-50"/>
    </source>
</evidence>
<sequence length="78" mass="8113">MIVKILGSGCKKCVTLTENTKTALASLGREAEVVKVTDFAEIAAHGVMSTPVLAIDDKVVSVGKVLSADEVEALLKAQ</sequence>
<dbReference type="Pfam" id="PF13192">
    <property type="entry name" value="Thioredoxin_3"/>
    <property type="match status" value="1"/>
</dbReference>
<feature type="active site" description="Nucleophile" evidence="1">
    <location>
        <position position="13"/>
    </location>
</feature>
<keyword evidence="2" id="KW-1015">Disulfide bond</keyword>
<dbReference type="InterPro" id="IPR036249">
    <property type="entry name" value="Thioredoxin-like_sf"/>
</dbReference>
<proteinExistence type="predicted"/>
<dbReference type="STRING" id="1328314.Achr_21320"/>
<dbReference type="PANTHER" id="PTHR36450">
    <property type="entry name" value="THIOREDOXIN"/>
    <property type="match status" value="1"/>
</dbReference>